<proteinExistence type="predicted"/>
<evidence type="ECO:0000256" key="1">
    <source>
        <dbReference type="SAM" id="MobiDB-lite"/>
    </source>
</evidence>
<dbReference type="Proteomes" id="UP000247409">
    <property type="component" value="Unassembled WGS sequence"/>
</dbReference>
<reference evidence="2 3" key="1">
    <citation type="journal article" date="2018" name="Mol. Biol. Evol.">
        <title>Analysis of the draft genome of the red seaweed Gracilariopsis chorda provides insights into genome size evolution in Rhodophyta.</title>
        <authorList>
            <person name="Lee J."/>
            <person name="Yang E.C."/>
            <person name="Graf L."/>
            <person name="Yang J.H."/>
            <person name="Qiu H."/>
            <person name="Zel Zion U."/>
            <person name="Chan C.X."/>
            <person name="Stephens T.G."/>
            <person name="Weber A.P.M."/>
            <person name="Boo G.H."/>
            <person name="Boo S.M."/>
            <person name="Kim K.M."/>
            <person name="Shin Y."/>
            <person name="Jung M."/>
            <person name="Lee S.J."/>
            <person name="Yim H.S."/>
            <person name="Lee J.H."/>
            <person name="Bhattacharya D."/>
            <person name="Yoon H.S."/>
        </authorList>
    </citation>
    <scope>NUCLEOTIDE SEQUENCE [LARGE SCALE GENOMIC DNA]</scope>
    <source>
        <strain evidence="2 3">SKKU-2015</strain>
        <tissue evidence="2">Whole body</tissue>
    </source>
</reference>
<dbReference type="InterPro" id="IPR041913">
    <property type="entry name" value="POLD3_sf"/>
</dbReference>
<feature type="compositionally biased region" description="Basic and acidic residues" evidence="1">
    <location>
        <begin position="402"/>
        <end position="437"/>
    </location>
</feature>
<feature type="compositionally biased region" description="Basic and acidic residues" evidence="1">
    <location>
        <begin position="226"/>
        <end position="238"/>
    </location>
</feature>
<comment type="caution">
    <text evidence="2">The sequence shown here is derived from an EMBL/GenBank/DDBJ whole genome shotgun (WGS) entry which is preliminary data.</text>
</comment>
<evidence type="ECO:0008006" key="4">
    <source>
        <dbReference type="Google" id="ProtNLM"/>
    </source>
</evidence>
<name>A0A2V3J5G4_9FLOR</name>
<dbReference type="AlphaFoldDB" id="A0A2V3J5G4"/>
<organism evidence="2 3">
    <name type="scientific">Gracilariopsis chorda</name>
    <dbReference type="NCBI Taxonomy" id="448386"/>
    <lineage>
        <taxon>Eukaryota</taxon>
        <taxon>Rhodophyta</taxon>
        <taxon>Florideophyceae</taxon>
        <taxon>Rhodymeniophycidae</taxon>
        <taxon>Gracilariales</taxon>
        <taxon>Gracilariaceae</taxon>
        <taxon>Gracilariopsis</taxon>
    </lineage>
</organism>
<feature type="compositionally biased region" description="Basic residues" evidence="1">
    <location>
        <begin position="474"/>
        <end position="490"/>
    </location>
</feature>
<accession>A0A2V3J5G4</accession>
<dbReference type="EMBL" id="NBIV01000003">
    <property type="protein sequence ID" value="PXF49676.1"/>
    <property type="molecule type" value="Genomic_DNA"/>
</dbReference>
<dbReference type="OrthoDB" id="10591165at2759"/>
<keyword evidence="3" id="KW-1185">Reference proteome</keyword>
<evidence type="ECO:0000313" key="2">
    <source>
        <dbReference type="EMBL" id="PXF49676.1"/>
    </source>
</evidence>
<evidence type="ECO:0000313" key="3">
    <source>
        <dbReference type="Proteomes" id="UP000247409"/>
    </source>
</evidence>
<gene>
    <name evidence="2" type="ORF">BWQ96_00554</name>
</gene>
<feature type="compositionally biased region" description="Basic and acidic residues" evidence="1">
    <location>
        <begin position="338"/>
        <end position="357"/>
    </location>
</feature>
<protein>
    <recommendedName>
        <fullName evidence="4">DNA polymerase delta subunit 3</fullName>
    </recommendedName>
</protein>
<feature type="compositionally biased region" description="Polar residues" evidence="1">
    <location>
        <begin position="244"/>
        <end position="257"/>
    </location>
</feature>
<feature type="compositionally biased region" description="Basic residues" evidence="1">
    <location>
        <begin position="258"/>
        <end position="268"/>
    </location>
</feature>
<sequence>MEQAKLDALIHGKQQCVSFRHASALLSIPARSAQKLLHSYVQSQRADSLSVLWVVSQRDDRTGTVRTALTTTPSATANKQIWAVGPKTAASAPSQHAVWIADDASRERQLAKKPSHQPNALRDGRFNVVKSSTSVLDSRVDPRLGAHAKLASARNNGNEKKSAPTSFLSLVRGKSKRKKSSKQAPFSFKNAASAIGGDTNGNSTGATLFASKPLGANSIRNISTEERAKAAHKQHENKPASARNRISSKPSRSSATNGKRRSIKKTRRVVIQPDSDDDSEGNESAEEVDEEQEQMKKLQREAAEQERADAERAELEKELMELNRQDADEPESPQLQHLQDEGMKDVDQAPKNDDKPVESPNKGKRTFWEAVNEKPASSKRVRKEVEELVEENGYYVTRRVIKVFDENGNEVKEDSDGDTKMDTDETPQKNKVDDSSKSLRNLFTPLKTKNSQRLANGGKSRDKNTKSSSPTKTTPRRKNKSIKSYFRKKV</sequence>
<feature type="compositionally biased region" description="Basic and acidic residues" evidence="1">
    <location>
        <begin position="293"/>
        <end position="327"/>
    </location>
</feature>
<feature type="region of interest" description="Disordered" evidence="1">
    <location>
        <begin position="226"/>
        <end position="490"/>
    </location>
</feature>
<feature type="compositionally biased region" description="Acidic residues" evidence="1">
    <location>
        <begin position="274"/>
        <end position="292"/>
    </location>
</feature>
<feature type="region of interest" description="Disordered" evidence="1">
    <location>
        <begin position="152"/>
        <end position="185"/>
    </location>
</feature>
<dbReference type="Gene3D" id="3.90.1030.20">
    <property type="entry name" value="DNA polymerase delta, p66 (Cdc27) subunit, wHTH domain"/>
    <property type="match status" value="1"/>
</dbReference>